<accession>A0A2H1KJT1</accession>
<dbReference type="SUPFAM" id="SSF50129">
    <property type="entry name" value="GroES-like"/>
    <property type="match status" value="1"/>
</dbReference>
<gene>
    <name evidence="1" type="ORF">BANT918_02469</name>
</gene>
<evidence type="ECO:0000313" key="1">
    <source>
        <dbReference type="EMBL" id="SMX99824.1"/>
    </source>
</evidence>
<name>A0A2H1KJT1_9MICO</name>
<evidence type="ECO:0000313" key="2">
    <source>
        <dbReference type="Proteomes" id="UP000234433"/>
    </source>
</evidence>
<dbReference type="AlphaFoldDB" id="A0A2H1KJT1"/>
<dbReference type="Proteomes" id="UP000234433">
    <property type="component" value="Unassembled WGS sequence"/>
</dbReference>
<dbReference type="OrthoDB" id="9790818at2"/>
<reference evidence="1 2" key="1">
    <citation type="submission" date="2017-03" db="EMBL/GenBank/DDBJ databases">
        <authorList>
            <person name="Afonso C.L."/>
            <person name="Miller P.J."/>
            <person name="Scott M.A."/>
            <person name="Spackman E."/>
            <person name="Goraichik I."/>
            <person name="Dimitrov K.M."/>
            <person name="Suarez D.L."/>
            <person name="Swayne D.E."/>
        </authorList>
    </citation>
    <scope>NUCLEOTIDE SEQUENCE [LARGE SCALE GENOMIC DNA]</scope>
    <source>
        <strain evidence="1 2">CNRZ 918</strain>
    </source>
</reference>
<organism evidence="1 2">
    <name type="scientific">Brevibacterium antiquum CNRZ 918</name>
    <dbReference type="NCBI Taxonomy" id="1255637"/>
    <lineage>
        <taxon>Bacteria</taxon>
        <taxon>Bacillati</taxon>
        <taxon>Actinomycetota</taxon>
        <taxon>Actinomycetes</taxon>
        <taxon>Micrococcales</taxon>
        <taxon>Brevibacteriaceae</taxon>
        <taxon>Brevibacterium</taxon>
    </lineage>
</organism>
<protein>
    <submittedName>
        <fullName evidence="1">Uncharacterized protein</fullName>
    </submittedName>
</protein>
<dbReference type="Gene3D" id="3.90.180.10">
    <property type="entry name" value="Medium-chain alcohol dehydrogenases, catalytic domain"/>
    <property type="match status" value="1"/>
</dbReference>
<proteinExistence type="predicted"/>
<sequence>MKAAYVNHLGEVDEIRYGDLPDPVPGPTDYLSEVSAASLNHVDALVHSGWFPTSTPLPFVLGRGLVGTVVGAPVGGALLPGQAAWCSSLG</sequence>
<dbReference type="EMBL" id="FXZD01000008">
    <property type="protein sequence ID" value="SMX99824.1"/>
    <property type="molecule type" value="Genomic_DNA"/>
</dbReference>
<dbReference type="RefSeq" id="WP_101620525.1">
    <property type="nucleotide sequence ID" value="NZ_FXZD01000008.1"/>
</dbReference>
<dbReference type="InterPro" id="IPR011032">
    <property type="entry name" value="GroES-like_sf"/>
</dbReference>